<sequence>MKIIINPIILVLILFVTIGTHYYSYHAENDHKQSSLLNLPLEIRQEIFKKFPPSIEFIQELNFSMTNKQLRAEFETKYALYANASFEEIDTFLEKIIQDLGPISQEKFLEASRSAWNNISVLPNTKIDIKNLCGKNTEYDPKLFNLCLLSAHTSEHYIPKMLLACLIKWPSTQRWIDTVRKEDNFKVLQSDFTCYVQIFVIPTGSLITQDQIIPLNHVLLMRLLSCFISENTLSRTENFSFFAPQDTIYHPATKKPIGSIPNLKNKIHIGLVSTFLDVILFGSTAVQNGFFQNTAFITRIKQPHNVLVYQSLLELALVAVNHIYLKLLSELEKYGDKGREWTTPLKNALINNDFTLHTKILKSFTNNAIIAERYSYLHKLANLVLLLNNFIGTESINKKIVLKHQLTGTKRTAQKSADEPPAKYKK</sequence>
<evidence type="ECO:0000313" key="3">
    <source>
        <dbReference type="Proteomes" id="UP000032214"/>
    </source>
</evidence>
<reference evidence="2 3" key="1">
    <citation type="journal article" date="2013" name="Proc. Natl. Acad. Sci. U.S.A.">
        <title>Candidate phylum TM6 genome recovered from a hospital sink biofilm provides genomic insights into this uncultivated phylum.</title>
        <authorList>
            <person name="McLean J.S."/>
            <person name="Lombardo M.J."/>
            <person name="Badger J.H."/>
            <person name="Edlund A."/>
            <person name="Novotny M."/>
            <person name="Yee-Greenbaum J."/>
            <person name="Vyahhi N."/>
            <person name="Hall A.P."/>
            <person name="Yang Y."/>
            <person name="Dupont C.L."/>
            <person name="Ziegler M.G."/>
            <person name="Chitsaz H."/>
            <person name="Allen A.E."/>
            <person name="Yooseph S."/>
            <person name="Tesler G."/>
            <person name="Pevzner P.A."/>
            <person name="Friedman R.M."/>
            <person name="Nealson K.H."/>
            <person name="Venter J.C."/>
            <person name="Lasken R.S."/>
        </authorList>
    </citation>
    <scope>NUCLEOTIDE SEQUENCE [LARGE SCALE GENOMIC DNA]</scope>
    <source>
        <strain evidence="2 3">TM6SC1</strain>
    </source>
</reference>
<dbReference type="STRING" id="1306947.J120_02460"/>
<protein>
    <submittedName>
        <fullName evidence="2">Uncharacterized protein</fullName>
    </submittedName>
</protein>
<evidence type="ECO:0000313" key="2">
    <source>
        <dbReference type="EMBL" id="KIX85180.1"/>
    </source>
</evidence>
<dbReference type="AlphaFoldDB" id="A0A0D2I1X7"/>
<name>A0A0D2I1X7_9BACT</name>
<dbReference type="Proteomes" id="UP000032214">
    <property type="component" value="Unassembled WGS sequence"/>
</dbReference>
<gene>
    <name evidence="2" type="ORF">J120_02460</name>
</gene>
<feature type="transmembrane region" description="Helical" evidence="1">
    <location>
        <begin position="7"/>
        <end position="25"/>
    </location>
</feature>
<keyword evidence="1" id="KW-0812">Transmembrane</keyword>
<evidence type="ECO:0000256" key="1">
    <source>
        <dbReference type="SAM" id="Phobius"/>
    </source>
</evidence>
<keyword evidence="1" id="KW-1133">Transmembrane helix</keyword>
<dbReference type="EMBL" id="ARQD01000002">
    <property type="protein sequence ID" value="KIX85180.1"/>
    <property type="molecule type" value="Genomic_DNA"/>
</dbReference>
<comment type="caution">
    <text evidence="2">The sequence shown here is derived from an EMBL/GenBank/DDBJ whole genome shotgun (WGS) entry which is preliminary data.</text>
</comment>
<keyword evidence="3" id="KW-1185">Reference proteome</keyword>
<keyword evidence="1" id="KW-0472">Membrane</keyword>
<proteinExistence type="predicted"/>
<accession>A0A0D2I1X7</accession>
<organism evidence="2 3">
    <name type="scientific">candidate division TM6 bacterium JCVI TM6SC1</name>
    <dbReference type="NCBI Taxonomy" id="1306947"/>
    <lineage>
        <taxon>Bacteria</taxon>
        <taxon>Candidatus Babelota</taxon>
        <taxon>Vermiphilus</taxon>
    </lineage>
</organism>